<gene>
    <name evidence="2" type="ORF">BXT89_11925</name>
</gene>
<comment type="caution">
    <text evidence="2">The sequence shown here is derived from an EMBL/GenBank/DDBJ whole genome shotgun (WGS) entry which is preliminary data.</text>
</comment>
<name>A0A1S8DE33_9GAMM</name>
<dbReference type="RefSeq" id="WP_083727896.1">
    <property type="nucleotide sequence ID" value="NZ_FOUD01000007.1"/>
</dbReference>
<dbReference type="Gene3D" id="3.30.70.100">
    <property type="match status" value="1"/>
</dbReference>
<dbReference type="OrthoDB" id="4463721at2"/>
<evidence type="ECO:0000259" key="1">
    <source>
        <dbReference type="Pfam" id="PF03992"/>
    </source>
</evidence>
<dbReference type="Pfam" id="PF03992">
    <property type="entry name" value="ABM"/>
    <property type="match status" value="1"/>
</dbReference>
<evidence type="ECO:0000313" key="3">
    <source>
        <dbReference type="Proteomes" id="UP000242847"/>
    </source>
</evidence>
<feature type="domain" description="ABM" evidence="1">
    <location>
        <begin position="1"/>
        <end position="72"/>
    </location>
</feature>
<dbReference type="STRING" id="254161.SAMN05216256_1072"/>
<organism evidence="2 3">
    <name type="scientific">Halopseudomonas pachastrellae</name>
    <dbReference type="NCBI Taxonomy" id="254161"/>
    <lineage>
        <taxon>Bacteria</taxon>
        <taxon>Pseudomonadati</taxon>
        <taxon>Pseudomonadota</taxon>
        <taxon>Gammaproteobacteria</taxon>
        <taxon>Pseudomonadales</taxon>
        <taxon>Pseudomonadaceae</taxon>
        <taxon>Halopseudomonas</taxon>
    </lineage>
</organism>
<sequence>MIKVLIERVIAEGLEQPYEEVARRVLAAAVQSPGFISGESFRDMEQPNRRIIMVTWQNMHSWQRWESSESRRDSISAFAPILQEEEQISLLEPL</sequence>
<dbReference type="InterPro" id="IPR011008">
    <property type="entry name" value="Dimeric_a/b-barrel"/>
</dbReference>
<keyword evidence="2" id="KW-0560">Oxidoreductase</keyword>
<proteinExistence type="predicted"/>
<reference evidence="2 3" key="1">
    <citation type="submission" date="2017-01" db="EMBL/GenBank/DDBJ databases">
        <title>Draft genome sequence of Pseudomonas pachastrellae type strain CCUG 46540T from a deep sea.</title>
        <authorList>
            <person name="Gomila M."/>
            <person name="Mulet M."/>
            <person name="Lalucat J."/>
            <person name="Garcia-Valdes E."/>
        </authorList>
    </citation>
    <scope>NUCLEOTIDE SEQUENCE [LARGE SCALE GENOMIC DNA]</scope>
    <source>
        <strain evidence="2 3">CCUG 46540</strain>
    </source>
</reference>
<keyword evidence="2" id="KW-0503">Monooxygenase</keyword>
<keyword evidence="3" id="KW-1185">Reference proteome</keyword>
<dbReference type="GO" id="GO:0004497">
    <property type="term" value="F:monooxygenase activity"/>
    <property type="evidence" value="ECO:0007669"/>
    <property type="project" value="UniProtKB-KW"/>
</dbReference>
<dbReference type="SUPFAM" id="SSF54909">
    <property type="entry name" value="Dimeric alpha+beta barrel"/>
    <property type="match status" value="1"/>
</dbReference>
<dbReference type="AlphaFoldDB" id="A0A1S8DE33"/>
<dbReference type="EMBL" id="MUBC01000024">
    <property type="protein sequence ID" value="ONM43664.1"/>
    <property type="molecule type" value="Genomic_DNA"/>
</dbReference>
<protein>
    <submittedName>
        <fullName evidence="2">Antibiotic biosynthesis monooxygenase</fullName>
    </submittedName>
</protein>
<dbReference type="InterPro" id="IPR007138">
    <property type="entry name" value="ABM_dom"/>
</dbReference>
<dbReference type="Proteomes" id="UP000242847">
    <property type="component" value="Unassembled WGS sequence"/>
</dbReference>
<evidence type="ECO:0000313" key="2">
    <source>
        <dbReference type="EMBL" id="ONM43664.1"/>
    </source>
</evidence>
<accession>A0A1S8DE33</accession>